<dbReference type="Pfam" id="PF14244">
    <property type="entry name" value="Retrotran_gag_3"/>
    <property type="match status" value="1"/>
</dbReference>
<evidence type="ECO:0000256" key="1">
    <source>
        <dbReference type="SAM" id="MobiDB-lite"/>
    </source>
</evidence>
<name>A0A087G1E1_ARAAL</name>
<dbReference type="Gramene" id="KFK23693">
    <property type="protein sequence ID" value="KFK23693"/>
    <property type="gene ID" value="AALP_AAs48168U000200"/>
</dbReference>
<gene>
    <name evidence="3" type="ORF">AALP_AAs48168U000200</name>
</gene>
<reference evidence="4" key="1">
    <citation type="journal article" date="2015" name="Nat. Plants">
        <title>Genome expansion of Arabis alpina linked with retrotransposition and reduced symmetric DNA methylation.</title>
        <authorList>
            <person name="Willing E.M."/>
            <person name="Rawat V."/>
            <person name="Mandakova T."/>
            <person name="Maumus F."/>
            <person name="James G.V."/>
            <person name="Nordstroem K.J."/>
            <person name="Becker C."/>
            <person name="Warthmann N."/>
            <person name="Chica C."/>
            <person name="Szarzynska B."/>
            <person name="Zytnicki M."/>
            <person name="Albani M.C."/>
            <person name="Kiefer C."/>
            <person name="Bergonzi S."/>
            <person name="Castaings L."/>
            <person name="Mateos J.L."/>
            <person name="Berns M.C."/>
            <person name="Bujdoso N."/>
            <person name="Piofczyk T."/>
            <person name="de Lorenzo L."/>
            <person name="Barrero-Sicilia C."/>
            <person name="Mateos I."/>
            <person name="Piednoel M."/>
            <person name="Hagmann J."/>
            <person name="Chen-Min-Tao R."/>
            <person name="Iglesias-Fernandez R."/>
            <person name="Schuster S.C."/>
            <person name="Alonso-Blanco C."/>
            <person name="Roudier F."/>
            <person name="Carbonero P."/>
            <person name="Paz-Ares J."/>
            <person name="Davis S.J."/>
            <person name="Pecinka A."/>
            <person name="Quesneville H."/>
            <person name="Colot V."/>
            <person name="Lysak M.A."/>
            <person name="Weigel D."/>
            <person name="Coupland G."/>
            <person name="Schneeberger K."/>
        </authorList>
    </citation>
    <scope>NUCLEOTIDE SEQUENCE [LARGE SCALE GENOMIC DNA]</scope>
    <source>
        <strain evidence="4">cv. Pajares</strain>
    </source>
</reference>
<feature type="compositionally biased region" description="Polar residues" evidence="1">
    <location>
        <begin position="220"/>
        <end position="236"/>
    </location>
</feature>
<protein>
    <recommendedName>
        <fullName evidence="2">Retrotransposon Copia-like N-terminal domain-containing protein</fullName>
    </recommendedName>
</protein>
<sequence length="278" mass="30690">MVDETGKKVNPLSAKDDPENVITKVALTGKNYDEWSRRVQTSLRAKRKIGFIDGSVTAPAAGQMTVEQYSATIQKLWEDLAQIEPKSSCTCAHKAEAERLSANKKLHQFLLGLDGSICSTVRTNILNTVSLPSIDQAYNMVIQEKQLRRADRVIEQRTEATAFAVQPMEVRTQQPEVYNPLVCTFCSKNGHTVDICWKKHGMPWPGNYGRGTGRGRGASQPGTPQQNSGRNFQQNMGRGRGQNAITNLMAVGGSDGKSLNTELLAQTGLKQEQWEKLV</sequence>
<dbReference type="InterPro" id="IPR029472">
    <property type="entry name" value="Copia-like_N"/>
</dbReference>
<proteinExistence type="predicted"/>
<dbReference type="PANTHER" id="PTHR34222:SF94">
    <property type="entry name" value="CCHC-TYPE DOMAIN-CONTAINING PROTEIN"/>
    <property type="match status" value="1"/>
</dbReference>
<evidence type="ECO:0000313" key="3">
    <source>
        <dbReference type="EMBL" id="KFK23693.1"/>
    </source>
</evidence>
<evidence type="ECO:0000259" key="2">
    <source>
        <dbReference type="Pfam" id="PF14244"/>
    </source>
</evidence>
<dbReference type="Proteomes" id="UP000029120">
    <property type="component" value="Unassembled WGS sequence"/>
</dbReference>
<evidence type="ECO:0000313" key="4">
    <source>
        <dbReference type="Proteomes" id="UP000029120"/>
    </source>
</evidence>
<dbReference type="eggNOG" id="KOG0017">
    <property type="taxonomic scope" value="Eukaryota"/>
</dbReference>
<accession>A0A087G1E1</accession>
<organism evidence="3 4">
    <name type="scientific">Arabis alpina</name>
    <name type="common">Alpine rock-cress</name>
    <dbReference type="NCBI Taxonomy" id="50452"/>
    <lineage>
        <taxon>Eukaryota</taxon>
        <taxon>Viridiplantae</taxon>
        <taxon>Streptophyta</taxon>
        <taxon>Embryophyta</taxon>
        <taxon>Tracheophyta</taxon>
        <taxon>Spermatophyta</taxon>
        <taxon>Magnoliopsida</taxon>
        <taxon>eudicotyledons</taxon>
        <taxon>Gunneridae</taxon>
        <taxon>Pentapetalae</taxon>
        <taxon>rosids</taxon>
        <taxon>malvids</taxon>
        <taxon>Brassicales</taxon>
        <taxon>Brassicaceae</taxon>
        <taxon>Arabideae</taxon>
        <taxon>Arabis</taxon>
    </lineage>
</organism>
<dbReference type="AlphaFoldDB" id="A0A087G1E1"/>
<keyword evidence="4" id="KW-1185">Reference proteome</keyword>
<dbReference type="PANTHER" id="PTHR34222">
    <property type="entry name" value="GAG_PRE-INTEGRS DOMAIN-CONTAINING PROTEIN"/>
    <property type="match status" value="1"/>
</dbReference>
<dbReference type="OMA" id="GHTVDIC"/>
<dbReference type="OrthoDB" id="1112175at2759"/>
<dbReference type="EMBL" id="KL976550">
    <property type="protein sequence ID" value="KFK23693.1"/>
    <property type="molecule type" value="Genomic_DNA"/>
</dbReference>
<feature type="region of interest" description="Disordered" evidence="1">
    <location>
        <begin position="207"/>
        <end position="239"/>
    </location>
</feature>
<feature type="domain" description="Retrotransposon Copia-like N-terminal" evidence="2">
    <location>
        <begin position="15"/>
        <end position="60"/>
    </location>
</feature>